<feature type="transmembrane region" description="Helical" evidence="2">
    <location>
        <begin position="476"/>
        <end position="498"/>
    </location>
</feature>
<evidence type="ECO:0000313" key="5">
    <source>
        <dbReference type="Proteomes" id="UP000579523"/>
    </source>
</evidence>
<gene>
    <name evidence="4" type="ORF">FHS37_001762</name>
</gene>
<keyword evidence="5" id="KW-1185">Reference proteome</keyword>
<organism evidence="4 5">
    <name type="scientific">Streptomyces griseomycini</name>
    <dbReference type="NCBI Taxonomy" id="66895"/>
    <lineage>
        <taxon>Bacteria</taxon>
        <taxon>Bacillati</taxon>
        <taxon>Actinomycetota</taxon>
        <taxon>Actinomycetes</taxon>
        <taxon>Kitasatosporales</taxon>
        <taxon>Streptomycetaceae</taxon>
        <taxon>Streptomyces</taxon>
    </lineage>
</organism>
<dbReference type="EMBL" id="JACHJI010000002">
    <property type="protein sequence ID" value="MBB4897735.1"/>
    <property type="molecule type" value="Genomic_DNA"/>
</dbReference>
<feature type="chain" id="PRO_5031350787" description="TPM domain-containing protein" evidence="3">
    <location>
        <begin position="44"/>
        <end position="509"/>
    </location>
</feature>
<name>A0A7W7LWF8_9ACTN</name>
<keyword evidence="2" id="KW-1133">Transmembrane helix</keyword>
<accession>A0A7W7LWF8</accession>
<feature type="signal peptide" evidence="3">
    <location>
        <begin position="1"/>
        <end position="43"/>
    </location>
</feature>
<dbReference type="RefSeq" id="WP_184818711.1">
    <property type="nucleotide sequence ID" value="NZ_BMTK01000004.1"/>
</dbReference>
<evidence type="ECO:0008006" key="6">
    <source>
        <dbReference type="Google" id="ProtNLM"/>
    </source>
</evidence>
<keyword evidence="2" id="KW-0472">Membrane</keyword>
<feature type="region of interest" description="Disordered" evidence="1">
    <location>
        <begin position="234"/>
        <end position="255"/>
    </location>
</feature>
<keyword evidence="2" id="KW-0812">Transmembrane</keyword>
<evidence type="ECO:0000256" key="1">
    <source>
        <dbReference type="SAM" id="MobiDB-lite"/>
    </source>
</evidence>
<feature type="transmembrane region" description="Helical" evidence="2">
    <location>
        <begin position="262"/>
        <end position="283"/>
    </location>
</feature>
<feature type="region of interest" description="Disordered" evidence="1">
    <location>
        <begin position="443"/>
        <end position="464"/>
    </location>
</feature>
<sequence>MTTAMSHAPRRPRSRTPRTAHRLLLLCLCALAAFLAAVPQARAATDAPATARAAYLADRLRENPVHITDQLPRALPRSTAPDFARLAERTGVPTYVIALPGQSLYASRELLTAVHDRLGRDGLYVLLDETMVVAAAAHGVRVPAEHAATVVRYELPYDAGPLLSFERFVEVVTQGPEEAAARAQAARERYADAEPADLYIGPSDRRNQSLLTGVVLTGVPLSILFLVPYVRRRRHGPPPTNRKKGRTAHPASGPARPLWRRLALPAVALATAVAIAVTAPLVFDQTRSSAAATPSPADLSARVERVAAALVRDPVYQDPESPRTLDSAQLSRLRDRIDRFAKSEGGGPVFVTLVPHMPEDESTGIEELFAAAVHAELDEDGVYVVADPLSGYIDVFNHGLRLDSYDLLSDLPDSISYGTDEAGRAEDHLLGERLDALMTYLDKSPRTEEPTTSGKPLPAPSPAEEHALPPLFATDFWPGLMAGALAALLLRGVVAWTWTAVAKVRRRLG</sequence>
<keyword evidence="3" id="KW-0732">Signal</keyword>
<evidence type="ECO:0000256" key="2">
    <source>
        <dbReference type="SAM" id="Phobius"/>
    </source>
</evidence>
<feature type="compositionally biased region" description="Basic residues" evidence="1">
    <location>
        <begin position="234"/>
        <end position="247"/>
    </location>
</feature>
<evidence type="ECO:0000256" key="3">
    <source>
        <dbReference type="SAM" id="SignalP"/>
    </source>
</evidence>
<proteinExistence type="predicted"/>
<protein>
    <recommendedName>
        <fullName evidence="6">TPM domain-containing protein</fullName>
    </recommendedName>
</protein>
<dbReference type="AlphaFoldDB" id="A0A7W7LWF8"/>
<reference evidence="4 5" key="1">
    <citation type="submission" date="2020-08" db="EMBL/GenBank/DDBJ databases">
        <title>Genomic Encyclopedia of Type Strains, Phase III (KMG-III): the genomes of soil and plant-associated and newly described type strains.</title>
        <authorList>
            <person name="Whitman W."/>
        </authorList>
    </citation>
    <scope>NUCLEOTIDE SEQUENCE [LARGE SCALE GENOMIC DNA]</scope>
    <source>
        <strain evidence="4 5">CECT 3273</strain>
    </source>
</reference>
<feature type="transmembrane region" description="Helical" evidence="2">
    <location>
        <begin position="210"/>
        <end position="230"/>
    </location>
</feature>
<evidence type="ECO:0000313" key="4">
    <source>
        <dbReference type="EMBL" id="MBB4897735.1"/>
    </source>
</evidence>
<dbReference type="Proteomes" id="UP000579523">
    <property type="component" value="Unassembled WGS sequence"/>
</dbReference>
<comment type="caution">
    <text evidence="4">The sequence shown here is derived from an EMBL/GenBank/DDBJ whole genome shotgun (WGS) entry which is preliminary data.</text>
</comment>